<gene>
    <name evidence="2" type="ORF">L2A60_09980</name>
</gene>
<name>A0ABS9DZZ2_9PROT</name>
<evidence type="ECO:0000259" key="1">
    <source>
        <dbReference type="Pfam" id="PF01370"/>
    </source>
</evidence>
<evidence type="ECO:0000313" key="2">
    <source>
        <dbReference type="EMBL" id="MCF3947007.1"/>
    </source>
</evidence>
<dbReference type="PANTHER" id="PTHR48079:SF6">
    <property type="entry name" value="NAD(P)-BINDING DOMAIN-CONTAINING PROTEIN-RELATED"/>
    <property type="match status" value="1"/>
</dbReference>
<organism evidence="2 3">
    <name type="scientific">Acidiphilium iwatense</name>
    <dbReference type="NCBI Taxonomy" id="768198"/>
    <lineage>
        <taxon>Bacteria</taxon>
        <taxon>Pseudomonadati</taxon>
        <taxon>Pseudomonadota</taxon>
        <taxon>Alphaproteobacteria</taxon>
        <taxon>Acetobacterales</taxon>
        <taxon>Acidocellaceae</taxon>
        <taxon>Acidiphilium</taxon>
    </lineage>
</organism>
<dbReference type="InterPro" id="IPR001509">
    <property type="entry name" value="Epimerase_deHydtase"/>
</dbReference>
<dbReference type="InterPro" id="IPR051783">
    <property type="entry name" value="NAD(P)-dependent_oxidoreduct"/>
</dbReference>
<proteinExistence type="predicted"/>
<accession>A0ABS9DZZ2</accession>
<dbReference type="SUPFAM" id="SSF51735">
    <property type="entry name" value="NAD(P)-binding Rossmann-fold domains"/>
    <property type="match status" value="1"/>
</dbReference>
<evidence type="ECO:0000313" key="3">
    <source>
        <dbReference type="Proteomes" id="UP001521209"/>
    </source>
</evidence>
<protein>
    <submittedName>
        <fullName evidence="2">NAD-dependent epimerase/dehydratase family protein</fullName>
    </submittedName>
</protein>
<dbReference type="InterPro" id="IPR036291">
    <property type="entry name" value="NAD(P)-bd_dom_sf"/>
</dbReference>
<sequence length="330" mass="36126">MNDDRRALVLGVTGGVGDAVARVLCACGWRVTALHRDPARARIGRSDIDWVRGDAMNGKDVHMAARGCDLIVHAVNPPGYRNWRGLALPMLRNTIAAASAQGALILFPGNIYNYGPDAFPLLGEASPQNPLTRKGSIRVAMERELTRAADAGVRSLIVRAGDFFGPHAGNSWFSRGLVKAGAPLRSVTYPGRPDAGHAWAYLPDLAETMVRLAERANELAPFETFHFAGHGLPRGLDMAEAIRRVVERPDLPVRKFPWPAAYLAAPFVITLREMLEMRYLWRETVLLDNTKLTAFLGAEPHTPLDDAMRASLQGLGCLEPGYMNNLVNFI</sequence>
<dbReference type="PANTHER" id="PTHR48079">
    <property type="entry name" value="PROTEIN YEEZ"/>
    <property type="match status" value="1"/>
</dbReference>
<feature type="domain" description="NAD-dependent epimerase/dehydratase" evidence="1">
    <location>
        <begin position="7"/>
        <end position="223"/>
    </location>
</feature>
<keyword evidence="3" id="KW-1185">Reference proteome</keyword>
<dbReference type="Gene3D" id="3.40.50.720">
    <property type="entry name" value="NAD(P)-binding Rossmann-like Domain"/>
    <property type="match status" value="1"/>
</dbReference>
<dbReference type="Pfam" id="PF01370">
    <property type="entry name" value="Epimerase"/>
    <property type="match status" value="1"/>
</dbReference>
<reference evidence="2 3" key="1">
    <citation type="submission" date="2022-01" db="EMBL/GenBank/DDBJ databases">
        <authorList>
            <person name="Won M."/>
            <person name="Kim S.-J."/>
            <person name="Kwon S.-W."/>
        </authorList>
    </citation>
    <scope>NUCLEOTIDE SEQUENCE [LARGE SCALE GENOMIC DNA]</scope>
    <source>
        <strain evidence="2 3">KCTC 23505</strain>
    </source>
</reference>
<dbReference type="Proteomes" id="UP001521209">
    <property type="component" value="Unassembled WGS sequence"/>
</dbReference>
<comment type="caution">
    <text evidence="2">The sequence shown here is derived from an EMBL/GenBank/DDBJ whole genome shotgun (WGS) entry which is preliminary data.</text>
</comment>
<dbReference type="EMBL" id="JAKGBZ010000016">
    <property type="protein sequence ID" value="MCF3947007.1"/>
    <property type="molecule type" value="Genomic_DNA"/>
</dbReference>
<dbReference type="RefSeq" id="WP_235704239.1">
    <property type="nucleotide sequence ID" value="NZ_JAKGBZ010000016.1"/>
</dbReference>